<dbReference type="InterPro" id="IPR014001">
    <property type="entry name" value="Helicase_ATP-bd"/>
</dbReference>
<dbReference type="Pfam" id="PF00271">
    <property type="entry name" value="Helicase_C"/>
    <property type="match status" value="1"/>
</dbReference>
<feature type="region of interest" description="Disordered" evidence="10">
    <location>
        <begin position="1"/>
        <end position="37"/>
    </location>
</feature>
<evidence type="ECO:0000256" key="5">
    <source>
        <dbReference type="ARBA" id="ARBA00022801"/>
    </source>
</evidence>
<evidence type="ECO:0000256" key="4">
    <source>
        <dbReference type="ARBA" id="ARBA00022741"/>
    </source>
</evidence>
<dbReference type="GO" id="GO:0008380">
    <property type="term" value="P:RNA splicing"/>
    <property type="evidence" value="ECO:0007669"/>
    <property type="project" value="UniProtKB-KW"/>
</dbReference>
<feature type="compositionally biased region" description="Basic and acidic residues" evidence="10">
    <location>
        <begin position="25"/>
        <end position="37"/>
    </location>
</feature>
<dbReference type="GO" id="GO:0005730">
    <property type="term" value="C:nucleolus"/>
    <property type="evidence" value="ECO:0007669"/>
    <property type="project" value="TreeGrafter"/>
</dbReference>
<keyword evidence="4" id="KW-0547">Nucleotide-binding</keyword>
<dbReference type="InterPro" id="IPR001650">
    <property type="entry name" value="Helicase_C-like"/>
</dbReference>
<sequence>MPSMPISPSLENGKRKSSSAFQVPEPKRLKYGEASRRSELLEQRRSLPIASASKKLVEEVQKNDTLIVIGETGSGKTTRYCKFGSMVGITQPRRVAAITVATRVAEEMGVQLSKEVGYSIRFEDATSSQTKLKFMTDGMLLREALLDPLLQKYSVIILDEAHERTIHTDVLFGLLKGVQARRREVSKVGTDPEAGDQNKQDKTVAKASEHQTQIQSQMEANSRNGNSKIKQLKPLKVIIMSATLDAQGFSEYFNGAKAVYVQGRQYPVQIMNTYTAEADYLDAALITTLQVHQEELPGDILVFLTGQEEIENMERLLTERIAFLPEGSRKILVAPIYAALPSEQQMRVFEPAPSGYRKVILATNIAETSLTIPGIRYVIDPGLVKAKAYNPRIGVESLAVVPISKAQAAQRSGRAGREGPGKCFRLYTVEAFNQLQDATVPEIKRCNLASVMLQLKALGIDDVLGFDFMDKPSRAAIVKSLEHLYTLGALTDEGKLSDPLGVQMARFPLEPLYAKAMLVSSSFKCSEEMLTTVAMLSAESIFFTPREKFKEANAARQRFSSPEGDHITLINVLRAYTQEVEGGQSLDSEAHHKKFEKKLRGWCSTNFINGRSLRRALDIRRQVRGYVEGMGLELVSCGDDFTHFRRCLTASFFLNSAHKQADGKYRALSSGQTVAIHPSSVLFGKKPDCVIFNELVRTNQQYIRSLTRIDSLWLAELAPQYYSTRDVEDAARPTTQQEDFHSH</sequence>
<feature type="domain" description="Helicase C-terminal" evidence="12">
    <location>
        <begin position="284"/>
        <end position="459"/>
    </location>
</feature>
<keyword evidence="14" id="KW-1185">Reference proteome</keyword>
<dbReference type="GO" id="GO:0005681">
    <property type="term" value="C:spliceosomal complex"/>
    <property type="evidence" value="ECO:0007669"/>
    <property type="project" value="UniProtKB-KW"/>
</dbReference>
<evidence type="ECO:0000256" key="6">
    <source>
        <dbReference type="ARBA" id="ARBA00022806"/>
    </source>
</evidence>
<dbReference type="Proteomes" id="UP000077202">
    <property type="component" value="Unassembled WGS sequence"/>
</dbReference>
<dbReference type="GO" id="GO:0003725">
    <property type="term" value="F:double-stranded RNA binding"/>
    <property type="evidence" value="ECO:0007669"/>
    <property type="project" value="TreeGrafter"/>
</dbReference>
<dbReference type="EC" id="3.6.4.13" evidence="1"/>
<dbReference type="InterPro" id="IPR007502">
    <property type="entry name" value="Helicase-assoc_dom"/>
</dbReference>
<evidence type="ECO:0000256" key="10">
    <source>
        <dbReference type="SAM" id="MobiDB-lite"/>
    </source>
</evidence>
<feature type="region of interest" description="Disordered" evidence="10">
    <location>
        <begin position="185"/>
        <end position="226"/>
    </location>
</feature>
<dbReference type="PANTHER" id="PTHR18934">
    <property type="entry name" value="ATP-DEPENDENT RNA HELICASE"/>
    <property type="match status" value="1"/>
</dbReference>
<dbReference type="PROSITE" id="PS00690">
    <property type="entry name" value="DEAH_ATP_HELICASE"/>
    <property type="match status" value="1"/>
</dbReference>
<protein>
    <recommendedName>
        <fullName evidence="1">RNA helicase</fullName>
        <ecNumber evidence="1">3.6.4.13</ecNumber>
    </recommendedName>
</protein>
<dbReference type="AlphaFoldDB" id="A0A176WHE3"/>
<keyword evidence="2" id="KW-0507">mRNA processing</keyword>
<comment type="catalytic activity">
    <reaction evidence="9">
        <text>ATP + H2O = ADP + phosphate + H(+)</text>
        <dbReference type="Rhea" id="RHEA:13065"/>
        <dbReference type="ChEBI" id="CHEBI:15377"/>
        <dbReference type="ChEBI" id="CHEBI:15378"/>
        <dbReference type="ChEBI" id="CHEBI:30616"/>
        <dbReference type="ChEBI" id="CHEBI:43474"/>
        <dbReference type="ChEBI" id="CHEBI:456216"/>
        <dbReference type="EC" id="3.6.4.13"/>
    </reaction>
</comment>
<dbReference type="GO" id="GO:0045943">
    <property type="term" value="P:positive regulation of transcription by RNA polymerase I"/>
    <property type="evidence" value="ECO:0007669"/>
    <property type="project" value="TreeGrafter"/>
</dbReference>
<dbReference type="SMART" id="SM00847">
    <property type="entry name" value="HA2"/>
    <property type="match status" value="1"/>
</dbReference>
<reference evidence="13" key="1">
    <citation type="submission" date="2016-03" db="EMBL/GenBank/DDBJ databases">
        <title>Mechanisms controlling the formation of the plant cell surface in tip-growing cells are functionally conserved among land plants.</title>
        <authorList>
            <person name="Honkanen S."/>
            <person name="Jones V.A."/>
            <person name="Morieri G."/>
            <person name="Champion C."/>
            <person name="Hetherington A.J."/>
            <person name="Kelly S."/>
            <person name="Saint-Marcoux D."/>
            <person name="Proust H."/>
            <person name="Prescott H."/>
            <person name="Dolan L."/>
        </authorList>
    </citation>
    <scope>NUCLEOTIDE SEQUENCE [LARGE SCALE GENOMIC DNA]</scope>
    <source>
        <tissue evidence="13">Whole gametophyte</tissue>
    </source>
</reference>
<keyword evidence="3" id="KW-0747">Spliceosome</keyword>
<feature type="compositionally biased region" description="Basic and acidic residues" evidence="10">
    <location>
        <begin position="196"/>
        <end position="209"/>
    </location>
</feature>
<dbReference type="PROSITE" id="PS51192">
    <property type="entry name" value="HELICASE_ATP_BIND_1"/>
    <property type="match status" value="1"/>
</dbReference>
<dbReference type="FunFam" id="3.40.50.300:FF:000007">
    <property type="entry name" value="Pre-mRNA-splicing factor ATP-dependent RNA helicase"/>
    <property type="match status" value="1"/>
</dbReference>
<dbReference type="Pfam" id="PF04408">
    <property type="entry name" value="WHD_HA2"/>
    <property type="match status" value="1"/>
</dbReference>
<dbReference type="Pfam" id="PF07717">
    <property type="entry name" value="OB_NTP_bind"/>
    <property type="match status" value="1"/>
</dbReference>
<dbReference type="GO" id="GO:0006397">
    <property type="term" value="P:mRNA processing"/>
    <property type="evidence" value="ECO:0007669"/>
    <property type="project" value="UniProtKB-KW"/>
</dbReference>
<evidence type="ECO:0000256" key="2">
    <source>
        <dbReference type="ARBA" id="ARBA00022664"/>
    </source>
</evidence>
<keyword evidence="6" id="KW-0347">Helicase</keyword>
<evidence type="ECO:0000256" key="3">
    <source>
        <dbReference type="ARBA" id="ARBA00022728"/>
    </source>
</evidence>
<dbReference type="InterPro" id="IPR011709">
    <property type="entry name" value="DEAD-box_helicase_OB_fold"/>
</dbReference>
<dbReference type="Gene3D" id="1.20.120.1080">
    <property type="match status" value="1"/>
</dbReference>
<evidence type="ECO:0000256" key="8">
    <source>
        <dbReference type="ARBA" id="ARBA00023187"/>
    </source>
</evidence>
<comment type="caution">
    <text evidence="13">The sequence shown here is derived from an EMBL/GenBank/DDBJ whole genome shotgun (WGS) entry which is preliminary data.</text>
</comment>
<dbReference type="GO" id="GO:0005524">
    <property type="term" value="F:ATP binding"/>
    <property type="evidence" value="ECO:0007669"/>
    <property type="project" value="UniProtKB-KW"/>
</dbReference>
<gene>
    <name evidence="13" type="ORF">AXG93_2772s1100</name>
</gene>
<dbReference type="GO" id="GO:0016787">
    <property type="term" value="F:hydrolase activity"/>
    <property type="evidence" value="ECO:0007669"/>
    <property type="project" value="UniProtKB-KW"/>
</dbReference>
<dbReference type="InterPro" id="IPR002464">
    <property type="entry name" value="DNA/RNA_helicase_DEAH_CS"/>
</dbReference>
<organism evidence="13 14">
    <name type="scientific">Marchantia polymorpha subsp. ruderalis</name>
    <dbReference type="NCBI Taxonomy" id="1480154"/>
    <lineage>
        <taxon>Eukaryota</taxon>
        <taxon>Viridiplantae</taxon>
        <taxon>Streptophyta</taxon>
        <taxon>Embryophyta</taxon>
        <taxon>Marchantiophyta</taxon>
        <taxon>Marchantiopsida</taxon>
        <taxon>Marchantiidae</taxon>
        <taxon>Marchantiales</taxon>
        <taxon>Marchantiaceae</taxon>
        <taxon>Marchantia</taxon>
    </lineage>
</organism>
<keyword evidence="8" id="KW-0508">mRNA splicing</keyword>
<dbReference type="PANTHER" id="PTHR18934:SF118">
    <property type="entry name" value="ATP-DEPENDENT RNA HELICASE DHX33"/>
    <property type="match status" value="1"/>
</dbReference>
<dbReference type="SMART" id="SM00487">
    <property type="entry name" value="DEXDc"/>
    <property type="match status" value="1"/>
</dbReference>
<keyword evidence="5" id="KW-0378">Hydrolase</keyword>
<dbReference type="SUPFAM" id="SSF52540">
    <property type="entry name" value="P-loop containing nucleoside triphosphate hydrolases"/>
    <property type="match status" value="1"/>
</dbReference>
<dbReference type="PROSITE" id="PS51194">
    <property type="entry name" value="HELICASE_CTER"/>
    <property type="match status" value="1"/>
</dbReference>
<dbReference type="InterPro" id="IPR027417">
    <property type="entry name" value="P-loop_NTPase"/>
</dbReference>
<evidence type="ECO:0000313" key="13">
    <source>
        <dbReference type="EMBL" id="OAE32001.1"/>
    </source>
</evidence>
<name>A0A176WHE3_MARPO</name>
<evidence type="ECO:0000256" key="9">
    <source>
        <dbReference type="ARBA" id="ARBA00047984"/>
    </source>
</evidence>
<dbReference type="CDD" id="cd18791">
    <property type="entry name" value="SF2_C_RHA"/>
    <property type="match status" value="1"/>
</dbReference>
<dbReference type="CDD" id="cd17978">
    <property type="entry name" value="DEXHc_DHX33"/>
    <property type="match status" value="1"/>
</dbReference>
<evidence type="ECO:0000256" key="7">
    <source>
        <dbReference type="ARBA" id="ARBA00022840"/>
    </source>
</evidence>
<dbReference type="InterPro" id="IPR048333">
    <property type="entry name" value="HA2_WH"/>
</dbReference>
<dbReference type="Pfam" id="PF21010">
    <property type="entry name" value="HA2_C"/>
    <property type="match status" value="1"/>
</dbReference>
<evidence type="ECO:0000259" key="11">
    <source>
        <dbReference type="PROSITE" id="PS51192"/>
    </source>
</evidence>
<dbReference type="SMART" id="SM00490">
    <property type="entry name" value="HELICc"/>
    <property type="match status" value="1"/>
</dbReference>
<dbReference type="EMBL" id="LVLJ01000913">
    <property type="protein sequence ID" value="OAE32001.1"/>
    <property type="molecule type" value="Genomic_DNA"/>
</dbReference>
<dbReference type="GO" id="GO:0003724">
    <property type="term" value="F:RNA helicase activity"/>
    <property type="evidence" value="ECO:0007669"/>
    <property type="project" value="UniProtKB-EC"/>
</dbReference>
<evidence type="ECO:0000313" key="14">
    <source>
        <dbReference type="Proteomes" id="UP000077202"/>
    </source>
</evidence>
<evidence type="ECO:0000259" key="12">
    <source>
        <dbReference type="PROSITE" id="PS51194"/>
    </source>
</evidence>
<accession>A0A176WHE3</accession>
<keyword evidence="7" id="KW-0067">ATP-binding</keyword>
<dbReference type="Gene3D" id="3.40.50.300">
    <property type="entry name" value="P-loop containing nucleotide triphosphate hydrolases"/>
    <property type="match status" value="2"/>
</dbReference>
<evidence type="ECO:0000256" key="1">
    <source>
        <dbReference type="ARBA" id="ARBA00012552"/>
    </source>
</evidence>
<feature type="domain" description="Helicase ATP-binding" evidence="11">
    <location>
        <begin position="57"/>
        <end position="262"/>
    </location>
</feature>
<proteinExistence type="predicted"/>
<feature type="compositionally biased region" description="Polar residues" evidence="10">
    <location>
        <begin position="210"/>
        <end position="226"/>
    </location>
</feature>